<sequence>MQRAVVLLDEQLVDVPARVLAPERDRNDEGNRHADDVRVLHHIQHQ</sequence>
<feature type="compositionally biased region" description="Basic and acidic residues" evidence="1">
    <location>
        <begin position="22"/>
        <end position="39"/>
    </location>
</feature>
<evidence type="ECO:0000256" key="1">
    <source>
        <dbReference type="SAM" id="MobiDB-lite"/>
    </source>
</evidence>
<evidence type="ECO:0000313" key="2">
    <source>
        <dbReference type="EMBL" id="MPM94995.1"/>
    </source>
</evidence>
<proteinExistence type="predicted"/>
<reference evidence="2" key="1">
    <citation type="submission" date="2019-08" db="EMBL/GenBank/DDBJ databases">
        <authorList>
            <person name="Kucharzyk K."/>
            <person name="Murdoch R.W."/>
            <person name="Higgins S."/>
            <person name="Loffler F."/>
        </authorList>
    </citation>
    <scope>NUCLEOTIDE SEQUENCE</scope>
</reference>
<dbReference type="AlphaFoldDB" id="A0A645E0B6"/>
<name>A0A645E0B6_9ZZZZ</name>
<comment type="caution">
    <text evidence="2">The sequence shown here is derived from an EMBL/GenBank/DDBJ whole genome shotgun (WGS) entry which is preliminary data.</text>
</comment>
<feature type="region of interest" description="Disordered" evidence="1">
    <location>
        <begin position="22"/>
        <end position="46"/>
    </location>
</feature>
<accession>A0A645E0B6</accession>
<protein>
    <submittedName>
        <fullName evidence="2">Uncharacterized protein</fullName>
    </submittedName>
</protein>
<dbReference type="EMBL" id="VSSQ01041538">
    <property type="protein sequence ID" value="MPM94995.1"/>
    <property type="molecule type" value="Genomic_DNA"/>
</dbReference>
<gene>
    <name evidence="2" type="ORF">SDC9_142144</name>
</gene>
<organism evidence="2">
    <name type="scientific">bioreactor metagenome</name>
    <dbReference type="NCBI Taxonomy" id="1076179"/>
    <lineage>
        <taxon>unclassified sequences</taxon>
        <taxon>metagenomes</taxon>
        <taxon>ecological metagenomes</taxon>
    </lineage>
</organism>